<proteinExistence type="predicted"/>
<gene>
    <name evidence="1" type="ORF">L1987_74160</name>
</gene>
<dbReference type="EMBL" id="CM042042">
    <property type="protein sequence ID" value="KAI3703961.1"/>
    <property type="molecule type" value="Genomic_DNA"/>
</dbReference>
<accession>A0ACB9A330</accession>
<evidence type="ECO:0000313" key="1">
    <source>
        <dbReference type="EMBL" id="KAI3703961.1"/>
    </source>
</evidence>
<name>A0ACB9A330_9ASTR</name>
<organism evidence="1 2">
    <name type="scientific">Smallanthus sonchifolius</name>
    <dbReference type="NCBI Taxonomy" id="185202"/>
    <lineage>
        <taxon>Eukaryota</taxon>
        <taxon>Viridiplantae</taxon>
        <taxon>Streptophyta</taxon>
        <taxon>Embryophyta</taxon>
        <taxon>Tracheophyta</taxon>
        <taxon>Spermatophyta</taxon>
        <taxon>Magnoliopsida</taxon>
        <taxon>eudicotyledons</taxon>
        <taxon>Gunneridae</taxon>
        <taxon>Pentapetalae</taxon>
        <taxon>asterids</taxon>
        <taxon>campanulids</taxon>
        <taxon>Asterales</taxon>
        <taxon>Asteraceae</taxon>
        <taxon>Asteroideae</taxon>
        <taxon>Heliantheae alliance</taxon>
        <taxon>Millerieae</taxon>
        <taxon>Smallanthus</taxon>
    </lineage>
</organism>
<protein>
    <submittedName>
        <fullName evidence="1">Uncharacterized protein</fullName>
    </submittedName>
</protein>
<keyword evidence="2" id="KW-1185">Reference proteome</keyword>
<sequence>MYSYTQNLSIFTYYNDRNFIFLICNGILAFLFINSSSAHVSSPKENHSVSTYEIKHQTLLKSSAMQEQQEKMEEDGHEIDHDALLIIEYKTDDQDEVEDAAQKEELNRKCAEFIRKMRERMISESLRGRS</sequence>
<dbReference type="Proteomes" id="UP001056120">
    <property type="component" value="Linkage Group LG25"/>
</dbReference>
<evidence type="ECO:0000313" key="2">
    <source>
        <dbReference type="Proteomes" id="UP001056120"/>
    </source>
</evidence>
<reference evidence="1 2" key="2">
    <citation type="journal article" date="2022" name="Mol. Ecol. Resour.">
        <title>The genomes of chicory, endive, great burdock and yacon provide insights into Asteraceae paleo-polyploidization history and plant inulin production.</title>
        <authorList>
            <person name="Fan W."/>
            <person name="Wang S."/>
            <person name="Wang H."/>
            <person name="Wang A."/>
            <person name="Jiang F."/>
            <person name="Liu H."/>
            <person name="Zhao H."/>
            <person name="Xu D."/>
            <person name="Zhang Y."/>
        </authorList>
    </citation>
    <scope>NUCLEOTIDE SEQUENCE [LARGE SCALE GENOMIC DNA]</scope>
    <source>
        <strain evidence="2">cv. Yunnan</strain>
        <tissue evidence="1">Leaves</tissue>
    </source>
</reference>
<reference evidence="2" key="1">
    <citation type="journal article" date="2022" name="Mol. Ecol. Resour.">
        <title>The genomes of chicory, endive, great burdock and yacon provide insights into Asteraceae palaeo-polyploidization history and plant inulin production.</title>
        <authorList>
            <person name="Fan W."/>
            <person name="Wang S."/>
            <person name="Wang H."/>
            <person name="Wang A."/>
            <person name="Jiang F."/>
            <person name="Liu H."/>
            <person name="Zhao H."/>
            <person name="Xu D."/>
            <person name="Zhang Y."/>
        </authorList>
    </citation>
    <scope>NUCLEOTIDE SEQUENCE [LARGE SCALE GENOMIC DNA]</scope>
    <source>
        <strain evidence="2">cv. Yunnan</strain>
    </source>
</reference>
<comment type="caution">
    <text evidence="1">The sequence shown here is derived from an EMBL/GenBank/DDBJ whole genome shotgun (WGS) entry which is preliminary data.</text>
</comment>